<feature type="domain" description="HTH araC/xylS-type" evidence="4">
    <location>
        <begin position="237"/>
        <end position="335"/>
    </location>
</feature>
<name>A0A918K203_9GAMM</name>
<dbReference type="InterPro" id="IPR009057">
    <property type="entry name" value="Homeodomain-like_sf"/>
</dbReference>
<comment type="caution">
    <text evidence="5">The sequence shown here is derived from an EMBL/GenBank/DDBJ whole genome shotgun (WGS) entry which is preliminary data.</text>
</comment>
<accession>A0A918K203</accession>
<proteinExistence type="predicted"/>
<evidence type="ECO:0000256" key="1">
    <source>
        <dbReference type="ARBA" id="ARBA00023015"/>
    </source>
</evidence>
<dbReference type="Pfam" id="PF12852">
    <property type="entry name" value="Cupin_6"/>
    <property type="match status" value="1"/>
</dbReference>
<dbReference type="InterPro" id="IPR032783">
    <property type="entry name" value="AraC_lig"/>
</dbReference>
<dbReference type="SMART" id="SM00342">
    <property type="entry name" value="HTH_ARAC"/>
    <property type="match status" value="1"/>
</dbReference>
<dbReference type="Pfam" id="PF12833">
    <property type="entry name" value="HTH_18"/>
    <property type="match status" value="1"/>
</dbReference>
<protein>
    <submittedName>
        <fullName evidence="5">Cupin</fullName>
    </submittedName>
</protein>
<evidence type="ECO:0000259" key="4">
    <source>
        <dbReference type="PROSITE" id="PS01124"/>
    </source>
</evidence>
<dbReference type="InterPro" id="IPR018060">
    <property type="entry name" value="HTH_AraC"/>
</dbReference>
<dbReference type="RefSeq" id="WP_189606854.1">
    <property type="nucleotide sequence ID" value="NZ_BMXR01000001.1"/>
</dbReference>
<dbReference type="SUPFAM" id="SSF46689">
    <property type="entry name" value="Homeodomain-like"/>
    <property type="match status" value="2"/>
</dbReference>
<dbReference type="Proteomes" id="UP000626148">
    <property type="component" value="Unassembled WGS sequence"/>
</dbReference>
<keyword evidence="6" id="KW-1185">Reference proteome</keyword>
<dbReference type="GO" id="GO:0003700">
    <property type="term" value="F:DNA-binding transcription factor activity"/>
    <property type="evidence" value="ECO:0007669"/>
    <property type="project" value="InterPro"/>
</dbReference>
<dbReference type="AlphaFoldDB" id="A0A918K203"/>
<evidence type="ECO:0000313" key="5">
    <source>
        <dbReference type="EMBL" id="GGX40829.1"/>
    </source>
</evidence>
<keyword evidence="2" id="KW-0238">DNA-binding</keyword>
<dbReference type="InterPro" id="IPR020449">
    <property type="entry name" value="Tscrpt_reg_AraC-type_HTH"/>
</dbReference>
<dbReference type="PROSITE" id="PS01124">
    <property type="entry name" value="HTH_ARAC_FAMILY_2"/>
    <property type="match status" value="1"/>
</dbReference>
<evidence type="ECO:0000256" key="2">
    <source>
        <dbReference type="ARBA" id="ARBA00023125"/>
    </source>
</evidence>
<sequence length="342" mass="37264">MEADTESVHLPSDGDPLSDVLEAVRLRGAVFFLWEPGWPYATTVTDGRRFAPMIVPGADQIISYHIVTEGPCWGAVSGEEPVRLETGDILLIPRGDAYVISDRPCPVTTGQDADSIEFFNQMAAGTIPSVIADGGPGPGGNAFICGFLGCSLHPFNPLLNTLPRLIRLPAMVGCQDPLSSLIEFALTESRLSRGGERALLLRLSELMFVEVLRRYLRTKSEESTVGWLGGLKDPMVGKALSILHQRLVEPWTLEALAGEVGASRSVLAERFTRLVGEPPMHYLTLWRMQVAARQLMEHRAKVYAVARGVGYESEAAFSKAFKRTVGMTPAAWRERSGLVSGS</sequence>
<dbReference type="EMBL" id="BMXR01000001">
    <property type="protein sequence ID" value="GGX40829.1"/>
    <property type="molecule type" value="Genomic_DNA"/>
</dbReference>
<dbReference type="PROSITE" id="PS00041">
    <property type="entry name" value="HTH_ARAC_FAMILY_1"/>
    <property type="match status" value="1"/>
</dbReference>
<keyword evidence="3" id="KW-0804">Transcription</keyword>
<organism evidence="5 6">
    <name type="scientific">Saccharospirillum salsuginis</name>
    <dbReference type="NCBI Taxonomy" id="418750"/>
    <lineage>
        <taxon>Bacteria</taxon>
        <taxon>Pseudomonadati</taxon>
        <taxon>Pseudomonadota</taxon>
        <taxon>Gammaproteobacteria</taxon>
        <taxon>Oceanospirillales</taxon>
        <taxon>Saccharospirillaceae</taxon>
        <taxon>Saccharospirillum</taxon>
    </lineage>
</organism>
<reference evidence="5" key="1">
    <citation type="journal article" date="2014" name="Int. J. Syst. Evol. Microbiol.">
        <title>Complete genome sequence of Corynebacterium casei LMG S-19264T (=DSM 44701T), isolated from a smear-ripened cheese.</title>
        <authorList>
            <consortium name="US DOE Joint Genome Institute (JGI-PGF)"/>
            <person name="Walter F."/>
            <person name="Albersmeier A."/>
            <person name="Kalinowski J."/>
            <person name="Ruckert C."/>
        </authorList>
    </citation>
    <scope>NUCLEOTIDE SEQUENCE</scope>
    <source>
        <strain evidence="5">KCTC 22169</strain>
    </source>
</reference>
<reference evidence="5" key="2">
    <citation type="submission" date="2020-09" db="EMBL/GenBank/DDBJ databases">
        <authorList>
            <person name="Sun Q."/>
            <person name="Kim S."/>
        </authorList>
    </citation>
    <scope>NUCLEOTIDE SEQUENCE</scope>
    <source>
        <strain evidence="5">KCTC 22169</strain>
    </source>
</reference>
<dbReference type="GO" id="GO:0043565">
    <property type="term" value="F:sequence-specific DNA binding"/>
    <property type="evidence" value="ECO:0007669"/>
    <property type="project" value="InterPro"/>
</dbReference>
<dbReference type="InterPro" id="IPR018062">
    <property type="entry name" value="HTH_AraC-typ_CS"/>
</dbReference>
<dbReference type="PANTHER" id="PTHR46796">
    <property type="entry name" value="HTH-TYPE TRANSCRIPTIONAL ACTIVATOR RHAS-RELATED"/>
    <property type="match status" value="1"/>
</dbReference>
<dbReference type="Gene3D" id="1.10.10.60">
    <property type="entry name" value="Homeodomain-like"/>
    <property type="match status" value="2"/>
</dbReference>
<dbReference type="PANTHER" id="PTHR46796:SF7">
    <property type="entry name" value="ARAC FAMILY TRANSCRIPTIONAL REGULATOR"/>
    <property type="match status" value="1"/>
</dbReference>
<evidence type="ECO:0000313" key="6">
    <source>
        <dbReference type="Proteomes" id="UP000626148"/>
    </source>
</evidence>
<keyword evidence="1" id="KW-0805">Transcription regulation</keyword>
<evidence type="ECO:0000256" key="3">
    <source>
        <dbReference type="ARBA" id="ARBA00023163"/>
    </source>
</evidence>
<gene>
    <name evidence="5" type="ORF">GCM10007392_04530</name>
</gene>
<dbReference type="PRINTS" id="PR00032">
    <property type="entry name" value="HTHARAC"/>
</dbReference>
<dbReference type="InterPro" id="IPR050204">
    <property type="entry name" value="AraC_XylS_family_regulators"/>
</dbReference>